<dbReference type="Pfam" id="PF25873">
    <property type="entry name" value="WHD_MalT"/>
    <property type="match status" value="1"/>
</dbReference>
<dbReference type="CDD" id="cd06170">
    <property type="entry name" value="LuxR_C_like"/>
    <property type="match status" value="1"/>
</dbReference>
<dbReference type="GO" id="GO:0006355">
    <property type="term" value="P:regulation of DNA-templated transcription"/>
    <property type="evidence" value="ECO:0007669"/>
    <property type="project" value="InterPro"/>
</dbReference>
<dbReference type="STRING" id="419481.SAMN05216233_102298"/>
<dbReference type="PRINTS" id="PR00038">
    <property type="entry name" value="HTHLUXR"/>
</dbReference>
<proteinExistence type="predicted"/>
<dbReference type="InterPro" id="IPR011990">
    <property type="entry name" value="TPR-like_helical_dom_sf"/>
</dbReference>
<dbReference type="InterPro" id="IPR016032">
    <property type="entry name" value="Sig_transdc_resp-reg_C-effctor"/>
</dbReference>
<dbReference type="Gene3D" id="1.10.10.10">
    <property type="entry name" value="Winged helix-like DNA-binding domain superfamily/Winged helix DNA-binding domain"/>
    <property type="match status" value="1"/>
</dbReference>
<dbReference type="OrthoDB" id="134985at2"/>
<dbReference type="GO" id="GO:0003677">
    <property type="term" value="F:DNA binding"/>
    <property type="evidence" value="ECO:0007669"/>
    <property type="project" value="UniProtKB-KW"/>
</dbReference>
<dbReference type="InterPro" id="IPR041617">
    <property type="entry name" value="TPR_MalT"/>
</dbReference>
<dbReference type="Proteomes" id="UP000198870">
    <property type="component" value="Unassembled WGS sequence"/>
</dbReference>
<dbReference type="SUPFAM" id="SSF46894">
    <property type="entry name" value="C-terminal effector domain of the bipartite response regulators"/>
    <property type="match status" value="1"/>
</dbReference>
<dbReference type="SMART" id="SM00421">
    <property type="entry name" value="HTH_LUXR"/>
    <property type="match status" value="1"/>
</dbReference>
<sequence length="907" mass="101922">MDALLVTKFHMPLLPDGAIPRPRLNNKLSSTTKVSLICASAGFGKTSLAIAWLSRQALPVAWLSLDENDNEVHRFFSYLLTALNRCMPGVAEKSFELLSSPASPAIMAAMTQMINDLEQAGRRVILALDDYHLIENQEIHAAVGFLINHQPPHLHLVFLSRTEPPLPIAKLRSKNQLNEVGTEDLRFNVEEARCFLNRSMSLGLTGEQVAKLEKQSEGWVTGLQLAALSLRELRDANGFIDSMSGEDRHITDYLVSEVIAHQDKDIQDFLMQTSILKRFNADLCDDLLGIENSQQVLEQLERGNLFIIPLDNNRCWYRYHHWFAEMLSNRLCTRGKQEVTRLHRQAASWFMAHSMWEEAIDHALEAKDYDRVISHLETHIDRILARGHFNIYLQWFKKVPADYMPLTLTLHQLFFLYEMGEFEAFDQCLQQIGKQLGPLGNGKEGATPEQRGIFLAIKGIRSASLFAVDEARGHFRDALSVLPEEKRFWRTLALGGYGFCQRVSGAPGKAIQTFRKAVSMAFDENLSFCFFMYSIALAKLYMEYGELQRALETCRTLVNYQGSDDEDVPFSGLAHVVMGQVYYHTGELLHSEKYLKNGLKKITKDGDVFSIVDGYLILALCLLDQDRPEQGIEAMDEMSASIDSLAPPDSVTLMAASCKGLIRILSGKPASTDKGFLPQGGRDLADKEYPDLSPLNFQGIYRTGQQPLTCYSNVIQLFGAKMAMESHRIDESLLILNEFVLTFDDTTSLLFRVDVLIQVALAHRRLGNDARATESMKNAVVLVAPENYCQIFMREGLPVYELLKQVGRRLGPDEQEAMCFVGRVQKKIVEPSRPGRSQDASLGLTPRELEVLICLAKGANYAKTAGQLFVSVNTLKTHIKGIYSKLGVGNRTQAINKAKEFRLLPPS</sequence>
<dbReference type="Gene3D" id="1.25.40.10">
    <property type="entry name" value="Tetratricopeptide repeat domain"/>
    <property type="match status" value="2"/>
</dbReference>
<evidence type="ECO:0000256" key="1">
    <source>
        <dbReference type="ARBA" id="ARBA00023015"/>
    </source>
</evidence>
<name>A0A1G5C0P7_9BACT</name>
<dbReference type="InterPro" id="IPR000792">
    <property type="entry name" value="Tscrpt_reg_LuxR_C"/>
</dbReference>
<gene>
    <name evidence="5" type="ORF">SAMN05216233_102298</name>
</gene>
<dbReference type="PROSITE" id="PS50043">
    <property type="entry name" value="HTH_LUXR_2"/>
    <property type="match status" value="1"/>
</dbReference>
<evidence type="ECO:0000259" key="4">
    <source>
        <dbReference type="PROSITE" id="PS50043"/>
    </source>
</evidence>
<dbReference type="SUPFAM" id="SSF48452">
    <property type="entry name" value="TPR-like"/>
    <property type="match status" value="1"/>
</dbReference>
<dbReference type="InterPro" id="IPR027417">
    <property type="entry name" value="P-loop_NTPase"/>
</dbReference>
<dbReference type="AlphaFoldDB" id="A0A1G5C0P7"/>
<dbReference type="PANTHER" id="PTHR44688">
    <property type="entry name" value="DNA-BINDING TRANSCRIPTIONAL ACTIVATOR DEVR_DOSR"/>
    <property type="match status" value="1"/>
</dbReference>
<dbReference type="EMBL" id="FMUX01000002">
    <property type="protein sequence ID" value="SCX95874.1"/>
    <property type="molecule type" value="Genomic_DNA"/>
</dbReference>
<keyword evidence="6" id="KW-1185">Reference proteome</keyword>
<evidence type="ECO:0000256" key="3">
    <source>
        <dbReference type="ARBA" id="ARBA00023163"/>
    </source>
</evidence>
<evidence type="ECO:0000313" key="5">
    <source>
        <dbReference type="EMBL" id="SCX95874.1"/>
    </source>
</evidence>
<reference evidence="5 6" key="1">
    <citation type="submission" date="2016-10" db="EMBL/GenBank/DDBJ databases">
        <authorList>
            <person name="de Groot N.N."/>
        </authorList>
    </citation>
    <scope>NUCLEOTIDE SEQUENCE [LARGE SCALE GENOMIC DNA]</scope>
    <source>
        <strain evidence="5 6">AA1</strain>
    </source>
</reference>
<evidence type="ECO:0000256" key="2">
    <source>
        <dbReference type="ARBA" id="ARBA00023125"/>
    </source>
</evidence>
<keyword evidence="1" id="KW-0805">Transcription regulation</keyword>
<dbReference type="InterPro" id="IPR036388">
    <property type="entry name" value="WH-like_DNA-bd_sf"/>
</dbReference>
<keyword evidence="2" id="KW-0238">DNA-binding</keyword>
<dbReference type="RefSeq" id="WP_092208737.1">
    <property type="nucleotide sequence ID" value="NZ_FMUX01000002.1"/>
</dbReference>
<dbReference type="Pfam" id="PF00196">
    <property type="entry name" value="GerE"/>
    <property type="match status" value="1"/>
</dbReference>
<accession>A0A1G5C0P7</accession>
<keyword evidence="3" id="KW-0804">Transcription</keyword>
<organism evidence="5 6">
    <name type="scientific">Desulfoluna spongiiphila</name>
    <dbReference type="NCBI Taxonomy" id="419481"/>
    <lineage>
        <taxon>Bacteria</taxon>
        <taxon>Pseudomonadati</taxon>
        <taxon>Thermodesulfobacteriota</taxon>
        <taxon>Desulfobacteria</taxon>
        <taxon>Desulfobacterales</taxon>
        <taxon>Desulfolunaceae</taxon>
        <taxon>Desulfoluna</taxon>
    </lineage>
</organism>
<dbReference type="Gene3D" id="3.40.50.300">
    <property type="entry name" value="P-loop containing nucleotide triphosphate hydrolases"/>
    <property type="match status" value="1"/>
</dbReference>
<feature type="domain" description="HTH luxR-type" evidence="4">
    <location>
        <begin position="837"/>
        <end position="902"/>
    </location>
</feature>
<dbReference type="InterPro" id="IPR059106">
    <property type="entry name" value="WHD_MalT"/>
</dbReference>
<protein>
    <submittedName>
        <fullName evidence="5">LuxR family transcriptional regulator, maltose regulon positive regulatory protein</fullName>
    </submittedName>
</protein>
<evidence type="ECO:0000313" key="6">
    <source>
        <dbReference type="Proteomes" id="UP000198870"/>
    </source>
</evidence>
<dbReference type="PANTHER" id="PTHR44688:SF16">
    <property type="entry name" value="DNA-BINDING TRANSCRIPTIONAL ACTIVATOR DEVR_DOSR"/>
    <property type="match status" value="1"/>
</dbReference>
<dbReference type="Pfam" id="PF17874">
    <property type="entry name" value="TPR_MalT"/>
    <property type="match status" value="1"/>
</dbReference>
<dbReference type="SUPFAM" id="SSF52540">
    <property type="entry name" value="P-loop containing nucleoside triphosphate hydrolases"/>
    <property type="match status" value="1"/>
</dbReference>